<dbReference type="RefSeq" id="WP_093558481.1">
    <property type="nucleotide sequence ID" value="NZ_FPBO01000031.1"/>
</dbReference>
<feature type="signal peptide" evidence="1">
    <location>
        <begin position="1"/>
        <end position="20"/>
    </location>
</feature>
<evidence type="ECO:0000259" key="2">
    <source>
        <dbReference type="PROSITE" id="PS50106"/>
    </source>
</evidence>
<dbReference type="GO" id="GO:0007165">
    <property type="term" value="P:signal transduction"/>
    <property type="evidence" value="ECO:0007669"/>
    <property type="project" value="TreeGrafter"/>
</dbReference>
<dbReference type="Gene3D" id="3.30.750.170">
    <property type="match status" value="1"/>
</dbReference>
<dbReference type="EMBL" id="FPBO01000031">
    <property type="protein sequence ID" value="SFV10113.1"/>
    <property type="molecule type" value="Genomic_DNA"/>
</dbReference>
<reference evidence="4" key="1">
    <citation type="submission" date="2016-10" db="EMBL/GenBank/DDBJ databases">
        <authorList>
            <person name="Varghese N."/>
            <person name="Submissions S."/>
        </authorList>
    </citation>
    <scope>NUCLEOTIDE SEQUENCE [LARGE SCALE GENOMIC DNA]</scope>
    <source>
        <strain evidence="4">CGMCC 1.11014</strain>
    </source>
</reference>
<dbReference type="GO" id="GO:0004175">
    <property type="term" value="F:endopeptidase activity"/>
    <property type="evidence" value="ECO:0007669"/>
    <property type="project" value="TreeGrafter"/>
</dbReference>
<dbReference type="InterPro" id="IPR041613">
    <property type="entry name" value="Pept_S41_N"/>
</dbReference>
<dbReference type="PANTHER" id="PTHR32060">
    <property type="entry name" value="TAIL-SPECIFIC PROTEASE"/>
    <property type="match status" value="1"/>
</dbReference>
<keyword evidence="4" id="KW-1185">Reference proteome</keyword>
<evidence type="ECO:0000256" key="1">
    <source>
        <dbReference type="SAM" id="SignalP"/>
    </source>
</evidence>
<dbReference type="Gene3D" id="2.30.42.10">
    <property type="match status" value="1"/>
</dbReference>
<dbReference type="InterPro" id="IPR036034">
    <property type="entry name" value="PDZ_sf"/>
</dbReference>
<organism evidence="3 4">
    <name type="scientific">Pseudoduganella namucuonensis</name>
    <dbReference type="NCBI Taxonomy" id="1035707"/>
    <lineage>
        <taxon>Bacteria</taxon>
        <taxon>Pseudomonadati</taxon>
        <taxon>Pseudomonadota</taxon>
        <taxon>Betaproteobacteria</taxon>
        <taxon>Burkholderiales</taxon>
        <taxon>Oxalobacteraceae</taxon>
        <taxon>Telluria group</taxon>
        <taxon>Pseudoduganella</taxon>
    </lineage>
</organism>
<dbReference type="GO" id="GO:0006508">
    <property type="term" value="P:proteolysis"/>
    <property type="evidence" value="ECO:0007669"/>
    <property type="project" value="UniProtKB-KW"/>
</dbReference>
<dbReference type="AlphaFoldDB" id="A0A1I7LKI6"/>
<dbReference type="PROSITE" id="PS51257">
    <property type="entry name" value="PROKAR_LIPOPROTEIN"/>
    <property type="match status" value="1"/>
</dbReference>
<name>A0A1I7LKI6_9BURK</name>
<dbReference type="InterPro" id="IPR041489">
    <property type="entry name" value="PDZ_6"/>
</dbReference>
<feature type="domain" description="PDZ" evidence="2">
    <location>
        <begin position="153"/>
        <end position="209"/>
    </location>
</feature>
<evidence type="ECO:0000313" key="3">
    <source>
        <dbReference type="EMBL" id="SFV10113.1"/>
    </source>
</evidence>
<dbReference type="Gene3D" id="3.90.226.10">
    <property type="entry name" value="2-enoyl-CoA Hydratase, Chain A, domain 1"/>
    <property type="match status" value="1"/>
</dbReference>
<dbReference type="InterPro" id="IPR001478">
    <property type="entry name" value="PDZ"/>
</dbReference>
<dbReference type="GO" id="GO:0008236">
    <property type="term" value="F:serine-type peptidase activity"/>
    <property type="evidence" value="ECO:0007669"/>
    <property type="project" value="InterPro"/>
</dbReference>
<gene>
    <name evidence="3" type="ORF">SAMN05216552_103119</name>
</gene>
<accession>A0A1I7LKI6</accession>
<dbReference type="PANTHER" id="PTHR32060:SF30">
    <property type="entry name" value="CARBOXY-TERMINAL PROCESSING PROTEASE CTPA"/>
    <property type="match status" value="1"/>
</dbReference>
<keyword evidence="3" id="KW-0645">Protease</keyword>
<keyword evidence="1" id="KW-0732">Signal</keyword>
<evidence type="ECO:0000313" key="4">
    <source>
        <dbReference type="Proteomes" id="UP000199391"/>
    </source>
</evidence>
<dbReference type="InterPro" id="IPR005151">
    <property type="entry name" value="Tail-specific_protease"/>
</dbReference>
<dbReference type="STRING" id="1035707.SAMN05216552_103119"/>
<dbReference type="Pfam" id="PF17820">
    <property type="entry name" value="PDZ_6"/>
    <property type="match status" value="1"/>
</dbReference>
<protein>
    <submittedName>
        <fullName evidence="3">C-terminal processing protease CtpA/Prc, contains a PDZ domain</fullName>
    </submittedName>
</protein>
<dbReference type="PROSITE" id="PS50106">
    <property type="entry name" value="PDZ"/>
    <property type="match status" value="1"/>
</dbReference>
<dbReference type="SUPFAM" id="SSF50156">
    <property type="entry name" value="PDZ domain-like"/>
    <property type="match status" value="1"/>
</dbReference>
<dbReference type="InterPro" id="IPR029045">
    <property type="entry name" value="ClpP/crotonase-like_dom_sf"/>
</dbReference>
<dbReference type="Pfam" id="PF18294">
    <property type="entry name" value="Pept_S41_N"/>
    <property type="match status" value="1"/>
</dbReference>
<dbReference type="OrthoDB" id="7168509at2"/>
<sequence length="523" mass="55355">MKSIPIRARLVALATLAILAGCGGSGNSDTGTTNTTAATRQGAAAASPSAAPAADAALAEVPALPAYSAFQNLCAAPRAPGPGKYYADRPGTLDDEKSFLRLWSEDTYLWYSELPAADPAAYATAPAYFNALKTPLLTASGKPKDRYHFTYDSDEYEELSRGVELGYGLTFVRNAAPNIPRTWRIASIAPGSPAEKAGLKRGDRLEQVDYEDFVWKGDAATVAKLNAGLFPVKAGETHEMVFSRGFQMLMVFMQAQKVDVAPVQNTRVLETPTGKVGYLTFNSHNAVSELQLIESFTALQNAKVNDLVLDLRYNGGGLLVIASELAYMIAGPGPTSGKTFEHTLNNGKGRQETPLIFLPLSLGLHTAKPAPYLKPLPTLNLKRVTILAGPGTCSASESVINGLRGVDVEVTLIGGQTCGKPYAFVPTPNCGTTYFTIQYQGVNAKGFGDYSDGFAPTCAVADDFTRHQGDPAEALLAEALHYRANGKCSAPAASARARAGGASPGMLMVPVRPPVSEISIRTP</sequence>
<dbReference type="Proteomes" id="UP000199391">
    <property type="component" value="Unassembled WGS sequence"/>
</dbReference>
<dbReference type="GO" id="GO:0030288">
    <property type="term" value="C:outer membrane-bounded periplasmic space"/>
    <property type="evidence" value="ECO:0007669"/>
    <property type="project" value="TreeGrafter"/>
</dbReference>
<dbReference type="SUPFAM" id="SSF52096">
    <property type="entry name" value="ClpP/crotonase"/>
    <property type="match status" value="1"/>
</dbReference>
<dbReference type="Pfam" id="PF03572">
    <property type="entry name" value="Peptidase_S41"/>
    <property type="match status" value="1"/>
</dbReference>
<keyword evidence="3" id="KW-0378">Hydrolase</keyword>
<feature type="chain" id="PRO_5011642552" evidence="1">
    <location>
        <begin position="21"/>
        <end position="523"/>
    </location>
</feature>
<proteinExistence type="predicted"/>